<gene>
    <name evidence="2" type="ORF">CERSUDRAFT_96096</name>
</gene>
<feature type="region of interest" description="Disordered" evidence="1">
    <location>
        <begin position="136"/>
        <end position="156"/>
    </location>
</feature>
<dbReference type="AlphaFoldDB" id="M2PIB3"/>
<protein>
    <submittedName>
        <fullName evidence="2">Uncharacterized protein</fullName>
    </submittedName>
</protein>
<feature type="compositionally biased region" description="Low complexity" evidence="1">
    <location>
        <begin position="139"/>
        <end position="156"/>
    </location>
</feature>
<reference evidence="2 3" key="1">
    <citation type="journal article" date="2012" name="Proc. Natl. Acad. Sci. U.S.A.">
        <title>Comparative genomics of Ceriporiopsis subvermispora and Phanerochaete chrysosporium provide insight into selective ligninolysis.</title>
        <authorList>
            <person name="Fernandez-Fueyo E."/>
            <person name="Ruiz-Duenas F.J."/>
            <person name="Ferreira P."/>
            <person name="Floudas D."/>
            <person name="Hibbett D.S."/>
            <person name="Canessa P."/>
            <person name="Larrondo L.F."/>
            <person name="James T.Y."/>
            <person name="Seelenfreund D."/>
            <person name="Lobos S."/>
            <person name="Polanco R."/>
            <person name="Tello M."/>
            <person name="Honda Y."/>
            <person name="Watanabe T."/>
            <person name="Watanabe T."/>
            <person name="Ryu J.S."/>
            <person name="Kubicek C.P."/>
            <person name="Schmoll M."/>
            <person name="Gaskell J."/>
            <person name="Hammel K.E."/>
            <person name="St John F.J."/>
            <person name="Vanden Wymelenberg A."/>
            <person name="Sabat G."/>
            <person name="Splinter BonDurant S."/>
            <person name="Syed K."/>
            <person name="Yadav J.S."/>
            <person name="Doddapaneni H."/>
            <person name="Subramanian V."/>
            <person name="Lavin J.L."/>
            <person name="Oguiza J.A."/>
            <person name="Perez G."/>
            <person name="Pisabarro A.G."/>
            <person name="Ramirez L."/>
            <person name="Santoyo F."/>
            <person name="Master E."/>
            <person name="Coutinho P.M."/>
            <person name="Henrissat B."/>
            <person name="Lombard V."/>
            <person name="Magnuson J.K."/>
            <person name="Kuees U."/>
            <person name="Hori C."/>
            <person name="Igarashi K."/>
            <person name="Samejima M."/>
            <person name="Held B.W."/>
            <person name="Barry K.W."/>
            <person name="LaButti K.M."/>
            <person name="Lapidus A."/>
            <person name="Lindquist E.A."/>
            <person name="Lucas S.M."/>
            <person name="Riley R."/>
            <person name="Salamov A.A."/>
            <person name="Hoffmeister D."/>
            <person name="Schwenk D."/>
            <person name="Hadar Y."/>
            <person name="Yarden O."/>
            <person name="de Vries R.P."/>
            <person name="Wiebenga A."/>
            <person name="Stenlid J."/>
            <person name="Eastwood D."/>
            <person name="Grigoriev I.V."/>
            <person name="Berka R.M."/>
            <person name="Blanchette R.A."/>
            <person name="Kersten P."/>
            <person name="Martinez A.T."/>
            <person name="Vicuna R."/>
            <person name="Cullen D."/>
        </authorList>
    </citation>
    <scope>NUCLEOTIDE SEQUENCE [LARGE SCALE GENOMIC DNA]</scope>
    <source>
        <strain evidence="2 3">B</strain>
    </source>
</reference>
<organism evidence="2 3">
    <name type="scientific">Ceriporiopsis subvermispora (strain B)</name>
    <name type="common">White-rot fungus</name>
    <name type="synonym">Gelatoporia subvermispora</name>
    <dbReference type="NCBI Taxonomy" id="914234"/>
    <lineage>
        <taxon>Eukaryota</taxon>
        <taxon>Fungi</taxon>
        <taxon>Dikarya</taxon>
        <taxon>Basidiomycota</taxon>
        <taxon>Agaricomycotina</taxon>
        <taxon>Agaricomycetes</taxon>
        <taxon>Polyporales</taxon>
        <taxon>Gelatoporiaceae</taxon>
        <taxon>Gelatoporia</taxon>
    </lineage>
</organism>
<feature type="region of interest" description="Disordered" evidence="1">
    <location>
        <begin position="74"/>
        <end position="102"/>
    </location>
</feature>
<accession>M2PIB3</accession>
<sequence>MKGFRLGVYAPRAYGTSALVRARPRWARSGSGTVSMGLSRWDCLELLPPSRPLPPSPSSPLAFSLAPPRTRAVKPPAFTSDVLPEQQAAATPPNLAHEPHGPRRHCACALDFAPPRTRLWARQGTAPLPTLVDDRVSMSVRPRARAPLRSSSVTRD</sequence>
<evidence type="ECO:0000313" key="2">
    <source>
        <dbReference type="EMBL" id="EMD35869.1"/>
    </source>
</evidence>
<dbReference type="HOGENOM" id="CLU_142354_0_0_1"/>
<dbReference type="Proteomes" id="UP000016930">
    <property type="component" value="Unassembled WGS sequence"/>
</dbReference>
<evidence type="ECO:0000256" key="1">
    <source>
        <dbReference type="SAM" id="MobiDB-lite"/>
    </source>
</evidence>
<keyword evidence="3" id="KW-1185">Reference proteome</keyword>
<proteinExistence type="predicted"/>
<dbReference type="EMBL" id="KB445799">
    <property type="protein sequence ID" value="EMD35869.1"/>
    <property type="molecule type" value="Genomic_DNA"/>
</dbReference>
<evidence type="ECO:0000313" key="3">
    <source>
        <dbReference type="Proteomes" id="UP000016930"/>
    </source>
</evidence>
<name>M2PIB3_CERS8</name>